<reference evidence="1 2" key="1">
    <citation type="submission" date="2020-08" db="EMBL/GenBank/DDBJ databases">
        <authorList>
            <person name="Liu C."/>
            <person name="Sun Q."/>
        </authorList>
    </citation>
    <scope>NUCLEOTIDE SEQUENCE [LARGE SCALE GENOMIC DNA]</scope>
    <source>
        <strain evidence="1 2">NSJ-18</strain>
    </source>
</reference>
<dbReference type="Pfam" id="PF00756">
    <property type="entry name" value="Esterase"/>
    <property type="match status" value="1"/>
</dbReference>
<protein>
    <submittedName>
        <fullName evidence="1">Esterase family protein</fullName>
    </submittedName>
</protein>
<dbReference type="SUPFAM" id="SSF53474">
    <property type="entry name" value="alpha/beta-Hydrolases"/>
    <property type="match status" value="1"/>
</dbReference>
<evidence type="ECO:0000313" key="2">
    <source>
        <dbReference type="Proteomes" id="UP000609849"/>
    </source>
</evidence>
<comment type="caution">
    <text evidence="1">The sequence shown here is derived from an EMBL/GenBank/DDBJ whole genome shotgun (WGS) entry which is preliminary data.</text>
</comment>
<dbReference type="EMBL" id="JACRWE010000001">
    <property type="protein sequence ID" value="MBC5995179.1"/>
    <property type="molecule type" value="Genomic_DNA"/>
</dbReference>
<dbReference type="Proteomes" id="UP000609849">
    <property type="component" value="Unassembled WGS sequence"/>
</dbReference>
<accession>A0ABR7JJV0</accession>
<evidence type="ECO:0000313" key="1">
    <source>
        <dbReference type="EMBL" id="MBC5995179.1"/>
    </source>
</evidence>
<sequence length="255" mass="29769">MKLNGNVFSKVLDMDTGITIVTPNDLKLDGSYKVVYLLHGLCGNHRNWADYTLLPTYANDYDAIFIMPEVQRSFYMDMKYGLKYFSYITEELPEICKNIFNISSKREDTAIMGASMGGYGALKCALSKPDQYGFCGAFSPAFLFLKDYLDYQRDTGIVEFEDLKAIFGEGLTWKPEFEIMELVKNLYNKSDKPIIYTSCGYDDFLHNDNLEFSKIIKDFNIDFTYEEWPGNHDWYFFNESLHRALNIFYTKRQYN</sequence>
<dbReference type="InterPro" id="IPR050583">
    <property type="entry name" value="Mycobacterial_A85_antigen"/>
</dbReference>
<dbReference type="RefSeq" id="WP_153972881.1">
    <property type="nucleotide sequence ID" value="NZ_JACRWE010000001.1"/>
</dbReference>
<organism evidence="1 2">
    <name type="scientific">Romboutsia faecis</name>
    <dbReference type="NCBI Taxonomy" id="2764597"/>
    <lineage>
        <taxon>Bacteria</taxon>
        <taxon>Bacillati</taxon>
        <taxon>Bacillota</taxon>
        <taxon>Clostridia</taxon>
        <taxon>Peptostreptococcales</taxon>
        <taxon>Peptostreptococcaceae</taxon>
        <taxon>Romboutsia</taxon>
    </lineage>
</organism>
<dbReference type="Gene3D" id="3.40.50.1820">
    <property type="entry name" value="alpha/beta hydrolase"/>
    <property type="match status" value="1"/>
</dbReference>
<proteinExistence type="predicted"/>
<name>A0ABR7JJV0_9FIRM</name>
<keyword evidence="2" id="KW-1185">Reference proteome</keyword>
<dbReference type="PANTHER" id="PTHR48098:SF1">
    <property type="entry name" value="DIACYLGLYCEROL ACYLTRANSFERASE_MYCOLYLTRANSFERASE AG85A"/>
    <property type="match status" value="1"/>
</dbReference>
<gene>
    <name evidence="1" type="ORF">H8923_00270</name>
</gene>
<dbReference type="PANTHER" id="PTHR48098">
    <property type="entry name" value="ENTEROCHELIN ESTERASE-RELATED"/>
    <property type="match status" value="1"/>
</dbReference>
<dbReference type="InterPro" id="IPR029058">
    <property type="entry name" value="AB_hydrolase_fold"/>
</dbReference>
<dbReference type="InterPro" id="IPR000801">
    <property type="entry name" value="Esterase-like"/>
</dbReference>